<dbReference type="GO" id="GO:0016787">
    <property type="term" value="F:hydrolase activity"/>
    <property type="evidence" value="ECO:0007669"/>
    <property type="project" value="UniProtKB-KW"/>
</dbReference>
<dbReference type="RefSeq" id="WP_283173725.1">
    <property type="nucleotide sequence ID" value="NZ_JAPNOA010000027.1"/>
</dbReference>
<comment type="caution">
    <text evidence="2">The sequence shown here is derived from an EMBL/GenBank/DDBJ whole genome shotgun (WGS) entry which is preliminary data.</text>
</comment>
<evidence type="ECO:0000313" key="2">
    <source>
        <dbReference type="EMBL" id="MCY0965511.1"/>
    </source>
</evidence>
<dbReference type="PANTHER" id="PTHR22946:SF0">
    <property type="entry name" value="DIENELACTONE HYDROLASE DOMAIN-CONTAINING PROTEIN"/>
    <property type="match status" value="1"/>
</dbReference>
<dbReference type="InterPro" id="IPR050261">
    <property type="entry name" value="FrsA_esterase"/>
</dbReference>
<dbReference type="InterPro" id="IPR002925">
    <property type="entry name" value="Dienelactn_hydro"/>
</dbReference>
<feature type="domain" description="Dienelactone hydrolase" evidence="1">
    <location>
        <begin position="19"/>
        <end position="230"/>
    </location>
</feature>
<proteinExistence type="predicted"/>
<dbReference type="InterPro" id="IPR029058">
    <property type="entry name" value="AB_hydrolase_fold"/>
</dbReference>
<reference evidence="2" key="1">
    <citation type="submission" date="2022-11" db="EMBL/GenBank/DDBJ databases">
        <title>Parathalassolutuus dongxingensis gen. nov., sp. nov., a novel member of family Oceanospirillaceae isolated from a coastal shrimp pond in Guangxi, China.</title>
        <authorList>
            <person name="Chen H."/>
        </authorList>
    </citation>
    <scope>NUCLEOTIDE SEQUENCE</scope>
    <source>
        <strain evidence="2">G-43</strain>
    </source>
</reference>
<dbReference type="Gene3D" id="3.40.50.1820">
    <property type="entry name" value="alpha/beta hydrolase"/>
    <property type="match status" value="1"/>
</dbReference>
<dbReference type="Pfam" id="PF01738">
    <property type="entry name" value="DLH"/>
    <property type="match status" value="1"/>
</dbReference>
<accession>A0A9X3IS48</accession>
<organism evidence="2 3">
    <name type="scientific">Parathalassolituus penaei</name>
    <dbReference type="NCBI Taxonomy" id="2997323"/>
    <lineage>
        <taxon>Bacteria</taxon>
        <taxon>Pseudomonadati</taxon>
        <taxon>Pseudomonadota</taxon>
        <taxon>Gammaproteobacteria</taxon>
        <taxon>Oceanospirillales</taxon>
        <taxon>Oceanospirillaceae</taxon>
        <taxon>Parathalassolituus</taxon>
    </lineage>
</organism>
<sequence length="231" mass="25968">MKTLQQTIAGRDYQHQLHAGNDNNLPLMLVYSTWAGITHFEQTIASRLNVLGYDVLLVDLFSQQVPLNTLEERRAALGELMADMNHLQQHLQAIESFIEAEVGKDYSSLISSGYCFGGLCSLLSGFLFKRISASVSFHALLKLPESLTPANPDVRLLVLNGFRDPMVSAEERARTEAHFDRLGLDWTMINYGRAMHSFALPHVNMPENGTCHDAATDRRSWQVFVDFIQEA</sequence>
<protein>
    <submittedName>
        <fullName evidence="2">Dienelactone hydrolase family protein</fullName>
    </submittedName>
</protein>
<dbReference type="AlphaFoldDB" id="A0A9X3IS48"/>
<name>A0A9X3IS48_9GAMM</name>
<keyword evidence="2" id="KW-0378">Hydrolase</keyword>
<evidence type="ECO:0000313" key="3">
    <source>
        <dbReference type="Proteomes" id="UP001150830"/>
    </source>
</evidence>
<dbReference type="EMBL" id="JAPNOA010000027">
    <property type="protein sequence ID" value="MCY0965511.1"/>
    <property type="molecule type" value="Genomic_DNA"/>
</dbReference>
<evidence type="ECO:0000259" key="1">
    <source>
        <dbReference type="Pfam" id="PF01738"/>
    </source>
</evidence>
<gene>
    <name evidence="2" type="ORF">OUO13_09955</name>
</gene>
<dbReference type="SUPFAM" id="SSF53474">
    <property type="entry name" value="alpha/beta-Hydrolases"/>
    <property type="match status" value="1"/>
</dbReference>
<keyword evidence="3" id="KW-1185">Reference proteome</keyword>
<dbReference type="PANTHER" id="PTHR22946">
    <property type="entry name" value="DIENELACTONE HYDROLASE DOMAIN-CONTAINING PROTEIN-RELATED"/>
    <property type="match status" value="1"/>
</dbReference>
<dbReference type="Proteomes" id="UP001150830">
    <property type="component" value="Unassembled WGS sequence"/>
</dbReference>